<evidence type="ECO:0000313" key="2">
    <source>
        <dbReference type="Proteomes" id="UP001056479"/>
    </source>
</evidence>
<evidence type="ECO:0000313" key="1">
    <source>
        <dbReference type="EMBL" id="URA06769.1"/>
    </source>
</evidence>
<organism evidence="1 2">
    <name type="scientific">Xanthomonas phage Langgrundblatt1</name>
    <dbReference type="NCBI Taxonomy" id="2939128"/>
    <lineage>
        <taxon>Viruses</taxon>
        <taxon>Duplodnaviria</taxon>
        <taxon>Heunggongvirae</taxon>
        <taxon>Uroviricota</taxon>
        <taxon>Caudoviricetes</taxon>
        <taxon>Stanbaylleyvirinae</taxon>
        <taxon>Shirevirus</taxon>
        <taxon>Shirevirus langgrundblatt1</taxon>
    </lineage>
</organism>
<gene>
    <name evidence="1" type="ORF">Langgrundblatt1_BL1004</name>
</gene>
<name>A0A9E7E0T1_9CAUD</name>
<dbReference type="Proteomes" id="UP001056479">
    <property type="component" value="Segment"/>
</dbReference>
<protein>
    <submittedName>
        <fullName evidence="1">Pre-neck appendage-like protein</fullName>
    </submittedName>
</protein>
<keyword evidence="2" id="KW-1185">Reference proteome</keyword>
<sequence length="150" mass="17602">MDIPTLIASGYARTSNRHGMVSRIDRPDWQEHMASIYPNCRPLGADFYRRCVSKDTLEGFSRDDVRKFPASAEGPDEFMPLKPQPVPKPHIFWTYYPRMKRGFWRVSAKPKPYHRHTKAWDAAHAFKERLNHAESIRIQAEKDKRNAPEH</sequence>
<accession>A0A9E7E0T1</accession>
<dbReference type="EMBL" id="ON189042">
    <property type="protein sequence ID" value="URA06769.1"/>
    <property type="molecule type" value="Genomic_DNA"/>
</dbReference>
<reference evidence="1" key="1">
    <citation type="journal article" date="2022" name="Viruses">
        <title>Isolation of novel Xanthomonas phages for the plant pathogens X. translucens and X. campestris.</title>
        <authorList>
            <person name="Erdrich S.H."/>
            <person name="Sharma V."/>
            <person name="Schurr U."/>
            <person name="Arsova B."/>
            <person name="Frunzke J."/>
        </authorList>
    </citation>
    <scope>NUCLEOTIDE SEQUENCE</scope>
</reference>
<proteinExistence type="predicted"/>